<evidence type="ECO:0000313" key="1">
    <source>
        <dbReference type="EMBL" id="KAH7854303.1"/>
    </source>
</evidence>
<dbReference type="Proteomes" id="UP000828048">
    <property type="component" value="Chromosome 11"/>
</dbReference>
<reference evidence="1 2" key="1">
    <citation type="journal article" date="2021" name="Hortic Res">
        <title>High-quality reference genome and annotation aids understanding of berry development for evergreen blueberry (Vaccinium darrowii).</title>
        <authorList>
            <person name="Yu J."/>
            <person name="Hulse-Kemp A.M."/>
            <person name="Babiker E."/>
            <person name="Staton M."/>
        </authorList>
    </citation>
    <scope>NUCLEOTIDE SEQUENCE [LARGE SCALE GENOMIC DNA]</scope>
    <source>
        <strain evidence="2">cv. NJ 8807/NJ 8810</strain>
        <tissue evidence="1">Young leaf</tissue>
    </source>
</reference>
<gene>
    <name evidence="1" type="ORF">Vadar_012250</name>
</gene>
<proteinExistence type="predicted"/>
<organism evidence="1 2">
    <name type="scientific">Vaccinium darrowii</name>
    <dbReference type="NCBI Taxonomy" id="229202"/>
    <lineage>
        <taxon>Eukaryota</taxon>
        <taxon>Viridiplantae</taxon>
        <taxon>Streptophyta</taxon>
        <taxon>Embryophyta</taxon>
        <taxon>Tracheophyta</taxon>
        <taxon>Spermatophyta</taxon>
        <taxon>Magnoliopsida</taxon>
        <taxon>eudicotyledons</taxon>
        <taxon>Gunneridae</taxon>
        <taxon>Pentapetalae</taxon>
        <taxon>asterids</taxon>
        <taxon>Ericales</taxon>
        <taxon>Ericaceae</taxon>
        <taxon>Vaccinioideae</taxon>
        <taxon>Vaccinieae</taxon>
        <taxon>Vaccinium</taxon>
    </lineage>
</organism>
<sequence length="660" mass="75097">MSPETILLVKKEIQNLLNAGFIRTARYVEWLSNIVPVIKKNGKIRVCIDFRNLNTATPKDEYPMPVVDMLVDSSAGHKIMSIMDGHSGYNQICIAKEDVHKTAFRAPGNLGTFEWVKMPFGLKNAGATYQRAMNTIFHEIVGGFLECYIDDIIVKSESIDDHGIWSIAKDGEDFEWIKEHDDAFKAIKEYLINPPVLVPPKKGEPVKLYLAANHVSIGVLLAQDNEEGKEQAIYYLSRYYMMPRVTYVISQTDVMKYMLSQPVLSGRIGKWIVSLIEFNLEYVPQKSVKGQALANFLADHPNGIETPEIADIDIVTIKPWKMWFDGSKTSQMAGIGVVLESPQGLKTKFGFRINEGECTNNQAEYEALIMGLELLLALKVDIVEVFGDSQLVINQVKGEFGCHSVGLKPYHQYVKLLIKQFRMITFTYVPRFFNEEADAVAQRASGFKFITDESKEFCQLTLRKSLSMLKHRYTDLEVCEITTSPSSNDWRHPLIDYLTKPDAKTDRATRLRSVNYIMYNGELFKRGADGLLLKCLGKVDAFRIMAEVHEGICGAHQAGIKMRWLIRRYEYYWPTILKDCIDYAKGCQACQKTGPLKRLPVTELQYVVKPLPFRGWAMDMIGMIYPASRSGDKFILVATDYFTKWVEAQAFESVSQEQKL</sequence>
<evidence type="ECO:0000313" key="2">
    <source>
        <dbReference type="Proteomes" id="UP000828048"/>
    </source>
</evidence>
<name>A0ACB7YLM1_9ERIC</name>
<comment type="caution">
    <text evidence="1">The sequence shown here is derived from an EMBL/GenBank/DDBJ whole genome shotgun (WGS) entry which is preliminary data.</text>
</comment>
<accession>A0ACB7YLM1</accession>
<protein>
    <submittedName>
        <fullName evidence="1">Uncharacterized protein</fullName>
    </submittedName>
</protein>
<keyword evidence="2" id="KW-1185">Reference proteome</keyword>
<dbReference type="EMBL" id="CM037161">
    <property type="protein sequence ID" value="KAH7854303.1"/>
    <property type="molecule type" value="Genomic_DNA"/>
</dbReference>